<proteinExistence type="predicted"/>
<reference evidence="1" key="1">
    <citation type="submission" date="2024-04" db="EMBL/GenBank/DDBJ databases">
        <authorList>
            <consortium name="Molecular Ecology Group"/>
        </authorList>
    </citation>
    <scope>NUCLEOTIDE SEQUENCE</scope>
</reference>
<gene>
    <name evidence="1" type="ORF">LPLAT_LOCUS6837</name>
</gene>
<dbReference type="AlphaFoldDB" id="A0AAV2NL92"/>
<protein>
    <recommendedName>
        <fullName evidence="3">Secreted protein</fullName>
    </recommendedName>
</protein>
<evidence type="ECO:0000313" key="1">
    <source>
        <dbReference type="EMBL" id="CAL1680889.1"/>
    </source>
</evidence>
<evidence type="ECO:0000313" key="2">
    <source>
        <dbReference type="Proteomes" id="UP001497644"/>
    </source>
</evidence>
<accession>A0AAV2NL92</accession>
<dbReference type="Proteomes" id="UP001497644">
    <property type="component" value="Chromosome 2"/>
</dbReference>
<dbReference type="EMBL" id="OZ034825">
    <property type="protein sequence ID" value="CAL1680889.1"/>
    <property type="molecule type" value="Genomic_DNA"/>
</dbReference>
<keyword evidence="2" id="KW-1185">Reference proteome</keyword>
<sequence length="83" mass="8660">MGLSASISTRASAYPTVRRFLPATLFATVLLTAATGQRTHAVPSPFGALLMAPALTLPDPHLQTSEAAWTTSSTVTESSKSRS</sequence>
<evidence type="ECO:0008006" key="3">
    <source>
        <dbReference type="Google" id="ProtNLM"/>
    </source>
</evidence>
<name>A0AAV2NL92_9HYME</name>
<organism evidence="1 2">
    <name type="scientific">Lasius platythorax</name>
    <dbReference type="NCBI Taxonomy" id="488582"/>
    <lineage>
        <taxon>Eukaryota</taxon>
        <taxon>Metazoa</taxon>
        <taxon>Ecdysozoa</taxon>
        <taxon>Arthropoda</taxon>
        <taxon>Hexapoda</taxon>
        <taxon>Insecta</taxon>
        <taxon>Pterygota</taxon>
        <taxon>Neoptera</taxon>
        <taxon>Endopterygota</taxon>
        <taxon>Hymenoptera</taxon>
        <taxon>Apocrita</taxon>
        <taxon>Aculeata</taxon>
        <taxon>Formicoidea</taxon>
        <taxon>Formicidae</taxon>
        <taxon>Formicinae</taxon>
        <taxon>Lasius</taxon>
        <taxon>Lasius</taxon>
    </lineage>
</organism>